<dbReference type="Pfam" id="PF12666">
    <property type="entry name" value="PrgI"/>
    <property type="match status" value="1"/>
</dbReference>
<evidence type="ECO:0000313" key="2">
    <source>
        <dbReference type="EMBL" id="OGG40143.1"/>
    </source>
</evidence>
<feature type="transmembrane region" description="Helical" evidence="1">
    <location>
        <begin position="25"/>
        <end position="42"/>
    </location>
</feature>
<organism evidence="2 3">
    <name type="scientific">Candidatus Jorgensenbacteria bacterium GWA1_49_17</name>
    <dbReference type="NCBI Taxonomy" id="1798467"/>
    <lineage>
        <taxon>Bacteria</taxon>
        <taxon>Candidatus Joergenseniibacteriota</taxon>
    </lineage>
</organism>
<dbReference type="Proteomes" id="UP000179368">
    <property type="component" value="Unassembled WGS sequence"/>
</dbReference>
<reference evidence="2 3" key="1">
    <citation type="journal article" date="2016" name="Nat. Commun.">
        <title>Thousands of microbial genomes shed light on interconnected biogeochemical processes in an aquifer system.</title>
        <authorList>
            <person name="Anantharaman K."/>
            <person name="Brown C.T."/>
            <person name="Hug L.A."/>
            <person name="Sharon I."/>
            <person name="Castelle C.J."/>
            <person name="Probst A.J."/>
            <person name="Thomas B.C."/>
            <person name="Singh A."/>
            <person name="Wilkins M.J."/>
            <person name="Karaoz U."/>
            <person name="Brodie E.L."/>
            <person name="Williams K.H."/>
            <person name="Hubbard S.S."/>
            <person name="Banfield J.F."/>
        </authorList>
    </citation>
    <scope>NUCLEOTIDE SEQUENCE [LARGE SCALE GENOMIC DNA]</scope>
</reference>
<dbReference type="InterPro" id="IPR024414">
    <property type="entry name" value="Uncharacterised_PrgI"/>
</dbReference>
<sequence length="163" mass="18575">MATFQVPQFIEQKPKIIGPLTLEQFFYLGGAGVLSFFSFYVFNFFLSLILTVIFLSAAIALAFVKVNGQGMPATIKSALSYIWRPRTYTWQRAITETVLDTSELEKLEETRSNMSIQEKLKSIALGVTTGKIFSPKKWREEGERYQVVTHLTGEKEKAKKVDY</sequence>
<keyword evidence="1" id="KW-0472">Membrane</keyword>
<dbReference type="AlphaFoldDB" id="A0A1F6BTH9"/>
<evidence type="ECO:0000313" key="3">
    <source>
        <dbReference type="Proteomes" id="UP000179368"/>
    </source>
</evidence>
<protein>
    <recommendedName>
        <fullName evidence="4">PrgI family protein</fullName>
    </recommendedName>
</protein>
<comment type="caution">
    <text evidence="2">The sequence shown here is derived from an EMBL/GenBank/DDBJ whole genome shotgun (WGS) entry which is preliminary data.</text>
</comment>
<name>A0A1F6BTH9_9BACT</name>
<keyword evidence="1" id="KW-0812">Transmembrane</keyword>
<gene>
    <name evidence="2" type="ORF">A2116_01205</name>
</gene>
<feature type="transmembrane region" description="Helical" evidence="1">
    <location>
        <begin position="48"/>
        <end position="66"/>
    </location>
</feature>
<evidence type="ECO:0008006" key="4">
    <source>
        <dbReference type="Google" id="ProtNLM"/>
    </source>
</evidence>
<proteinExistence type="predicted"/>
<keyword evidence="1" id="KW-1133">Transmembrane helix</keyword>
<accession>A0A1F6BTH9</accession>
<dbReference type="EMBL" id="MFKG01000024">
    <property type="protein sequence ID" value="OGG40143.1"/>
    <property type="molecule type" value="Genomic_DNA"/>
</dbReference>
<evidence type="ECO:0000256" key="1">
    <source>
        <dbReference type="SAM" id="Phobius"/>
    </source>
</evidence>